<dbReference type="InterPro" id="IPR011010">
    <property type="entry name" value="DNA_brk_join_enz"/>
</dbReference>
<dbReference type="PANTHER" id="PTHR30349:SF87">
    <property type="entry name" value="TRANSPOSASE A"/>
    <property type="match status" value="1"/>
</dbReference>
<dbReference type="SUPFAM" id="SSF56349">
    <property type="entry name" value="DNA breaking-rejoining enzymes"/>
    <property type="match status" value="1"/>
</dbReference>
<dbReference type="Proteomes" id="UP000199215">
    <property type="component" value="Unassembled WGS sequence"/>
</dbReference>
<dbReference type="InterPro" id="IPR002104">
    <property type="entry name" value="Integrase_catalytic"/>
</dbReference>
<evidence type="ECO:0000313" key="3">
    <source>
        <dbReference type="EMBL" id="SEH53548.1"/>
    </source>
</evidence>
<dbReference type="AlphaFoldDB" id="A0A1H6IWL5"/>
<evidence type="ECO:0000259" key="2">
    <source>
        <dbReference type="PROSITE" id="PS51898"/>
    </source>
</evidence>
<protein>
    <submittedName>
        <fullName evidence="3">Site-specific recombinase XerD</fullName>
    </submittedName>
</protein>
<dbReference type="Gene3D" id="1.10.443.10">
    <property type="entry name" value="Intergrase catalytic core"/>
    <property type="match status" value="1"/>
</dbReference>
<dbReference type="PANTHER" id="PTHR30349">
    <property type="entry name" value="PHAGE INTEGRASE-RELATED"/>
    <property type="match status" value="1"/>
</dbReference>
<name>A0A1H6IWL5_9EURY</name>
<organism evidence="3 4">
    <name type="scientific">Halopenitus malekzadehii</name>
    <dbReference type="NCBI Taxonomy" id="1267564"/>
    <lineage>
        <taxon>Archaea</taxon>
        <taxon>Methanobacteriati</taxon>
        <taxon>Methanobacteriota</taxon>
        <taxon>Stenosarchaea group</taxon>
        <taxon>Halobacteria</taxon>
        <taxon>Halobacteriales</taxon>
        <taxon>Haloferacaceae</taxon>
        <taxon>Halopenitus</taxon>
    </lineage>
</organism>
<dbReference type="EMBL" id="FNWU01000005">
    <property type="protein sequence ID" value="SEH53548.1"/>
    <property type="molecule type" value="Genomic_DNA"/>
</dbReference>
<accession>A0A1H6IWL5</accession>
<dbReference type="InterPro" id="IPR013762">
    <property type="entry name" value="Integrase-like_cat_sf"/>
</dbReference>
<keyword evidence="1" id="KW-0233">DNA recombination</keyword>
<feature type="domain" description="Tyr recombinase" evidence="2">
    <location>
        <begin position="128"/>
        <end position="310"/>
    </location>
</feature>
<dbReference type="CDD" id="cd00397">
    <property type="entry name" value="DNA_BRE_C"/>
    <property type="match status" value="1"/>
</dbReference>
<dbReference type="STRING" id="1267564.SAMN05192561_10566"/>
<keyword evidence="4" id="KW-1185">Reference proteome</keyword>
<sequence length="332" mass="37805">MPTMDYEAAVTRTLAYIESATHIHPENKQLIQEYHRDMVLSDISSAQQQKVLAHFKIITDHVGQTRFVDLDKEAIVDLVAWLYTRGTSSSTVVDYKQAIKQFWKWLNDGEDPEETKWIRRGPVEQKRILPQSLLTPADVQALLEACHNDRDRAFVAVLWETGARIGELIDLEVGHIEQTALGKQMVVSGKTGSRRLLLLESESYLESWLTAHPNRRPDAPLWCKIDTKQGSPDETISYQYIRLRILDRASEQAGIQKPVNPHHFRHSRATYLANYLTEAQMCAWFGWVPGSRVPGRYVHLSGRDIDQAYVSMLENPGYTRLPEADGSIAPSV</sequence>
<evidence type="ECO:0000313" key="4">
    <source>
        <dbReference type="Proteomes" id="UP000199215"/>
    </source>
</evidence>
<dbReference type="PROSITE" id="PS51898">
    <property type="entry name" value="TYR_RECOMBINASE"/>
    <property type="match status" value="1"/>
</dbReference>
<dbReference type="Pfam" id="PF00589">
    <property type="entry name" value="Phage_integrase"/>
    <property type="match status" value="1"/>
</dbReference>
<dbReference type="InterPro" id="IPR050090">
    <property type="entry name" value="Tyrosine_recombinase_XerCD"/>
</dbReference>
<gene>
    <name evidence="3" type="ORF">SAMN05192561_10566</name>
</gene>
<dbReference type="RefSeq" id="WP_092817087.1">
    <property type="nucleotide sequence ID" value="NZ_FNWU01000005.1"/>
</dbReference>
<evidence type="ECO:0000256" key="1">
    <source>
        <dbReference type="ARBA" id="ARBA00023172"/>
    </source>
</evidence>
<proteinExistence type="predicted"/>
<dbReference type="GO" id="GO:0006310">
    <property type="term" value="P:DNA recombination"/>
    <property type="evidence" value="ECO:0007669"/>
    <property type="project" value="UniProtKB-KW"/>
</dbReference>
<dbReference type="GO" id="GO:0015074">
    <property type="term" value="P:DNA integration"/>
    <property type="evidence" value="ECO:0007669"/>
    <property type="project" value="InterPro"/>
</dbReference>
<reference evidence="3 4" key="1">
    <citation type="submission" date="2016-10" db="EMBL/GenBank/DDBJ databases">
        <authorList>
            <person name="de Groot N.N."/>
        </authorList>
    </citation>
    <scope>NUCLEOTIDE SEQUENCE [LARGE SCALE GENOMIC DNA]</scope>
    <source>
        <strain evidence="3 4">IBRC-M10418</strain>
    </source>
</reference>
<dbReference type="OrthoDB" id="144892at2157"/>
<dbReference type="GO" id="GO:0003677">
    <property type="term" value="F:DNA binding"/>
    <property type="evidence" value="ECO:0007669"/>
    <property type="project" value="InterPro"/>
</dbReference>